<name>A0A4R6BW86_9STAP</name>
<feature type="domain" description="CAAX prenyl protease 2/Lysostaphin resistance protein A-like" evidence="2">
    <location>
        <begin position="97"/>
        <end position="190"/>
    </location>
</feature>
<dbReference type="InterPro" id="IPR052710">
    <property type="entry name" value="CAAX_protease"/>
</dbReference>
<gene>
    <name evidence="3" type="ORF">ERX55_10715</name>
</gene>
<dbReference type="EMBL" id="SCWF01000016">
    <property type="protein sequence ID" value="TDM12470.1"/>
    <property type="molecule type" value="Genomic_DNA"/>
</dbReference>
<dbReference type="InterPro" id="IPR003675">
    <property type="entry name" value="Rce1/LyrA-like_dom"/>
</dbReference>
<keyword evidence="1" id="KW-0812">Transmembrane</keyword>
<dbReference type="RefSeq" id="WP_133452586.1">
    <property type="nucleotide sequence ID" value="NZ_SCWF01000016.1"/>
</dbReference>
<evidence type="ECO:0000313" key="4">
    <source>
        <dbReference type="Proteomes" id="UP000294843"/>
    </source>
</evidence>
<sequence>MRKHYLFLSIYFLVMGAGLFICRQFLRTPYDSPHFGQTFLPFTLLLAVMVVVYGYRYRTSLKMQQPDRTTYLYGLLPLFPLAVLAVIAAIADFSWSTLFLIPLIDALLVSIAEEGLFRGIILGGTARHIKPLYALLLSSLLFSALHLLNLLGGLAPAEVTSQLLSTFMMGLFLGAVYLYTRNLYLPVIFH</sequence>
<dbReference type="GO" id="GO:0008237">
    <property type="term" value="F:metallopeptidase activity"/>
    <property type="evidence" value="ECO:0007669"/>
    <property type="project" value="UniProtKB-KW"/>
</dbReference>
<feature type="transmembrane region" description="Helical" evidence="1">
    <location>
        <begin position="5"/>
        <end position="26"/>
    </location>
</feature>
<dbReference type="GO" id="GO:0004175">
    <property type="term" value="F:endopeptidase activity"/>
    <property type="evidence" value="ECO:0007669"/>
    <property type="project" value="UniProtKB-ARBA"/>
</dbReference>
<feature type="transmembrane region" description="Helical" evidence="1">
    <location>
        <begin position="38"/>
        <end position="58"/>
    </location>
</feature>
<dbReference type="Pfam" id="PF02517">
    <property type="entry name" value="Rce1-like"/>
    <property type="match status" value="1"/>
</dbReference>
<comment type="caution">
    <text evidence="3">The sequence shown here is derived from an EMBL/GenBank/DDBJ whole genome shotgun (WGS) entry which is preliminary data.</text>
</comment>
<feature type="transmembrane region" description="Helical" evidence="1">
    <location>
        <begin position="97"/>
        <end position="120"/>
    </location>
</feature>
<dbReference type="AlphaFoldDB" id="A0A4R6BW86"/>
<keyword evidence="4" id="KW-1185">Reference proteome</keyword>
<feature type="transmembrane region" description="Helical" evidence="1">
    <location>
        <begin position="70"/>
        <end position="91"/>
    </location>
</feature>
<dbReference type="GO" id="GO:0006508">
    <property type="term" value="P:proteolysis"/>
    <property type="evidence" value="ECO:0007669"/>
    <property type="project" value="UniProtKB-KW"/>
</dbReference>
<keyword evidence="3" id="KW-0378">Hydrolase</keyword>
<accession>A0A4R6BW86</accession>
<evidence type="ECO:0000259" key="2">
    <source>
        <dbReference type="Pfam" id="PF02517"/>
    </source>
</evidence>
<dbReference type="PANTHER" id="PTHR36435:SF1">
    <property type="entry name" value="CAAX AMINO TERMINAL PROTEASE FAMILY PROTEIN"/>
    <property type="match status" value="1"/>
</dbReference>
<reference evidence="3 4" key="1">
    <citation type="submission" date="2019-01" db="EMBL/GenBank/DDBJ databases">
        <title>Draft genome sequences of the type strains of six Macrococcus species.</title>
        <authorList>
            <person name="Mazhar S."/>
            <person name="Altermann E."/>
            <person name="Hill C."/>
            <person name="Mcauliffe O."/>
        </authorList>
    </citation>
    <scope>NUCLEOTIDE SEQUENCE [LARGE SCALE GENOMIC DNA]</scope>
    <source>
        <strain evidence="3 4">ATCC 51825</strain>
    </source>
</reference>
<feature type="transmembrane region" description="Helical" evidence="1">
    <location>
        <begin position="163"/>
        <end position="180"/>
    </location>
</feature>
<organism evidence="3 4">
    <name type="scientific">Macrococcus bovicus</name>
    <dbReference type="NCBI Taxonomy" id="69968"/>
    <lineage>
        <taxon>Bacteria</taxon>
        <taxon>Bacillati</taxon>
        <taxon>Bacillota</taxon>
        <taxon>Bacilli</taxon>
        <taxon>Bacillales</taxon>
        <taxon>Staphylococcaceae</taxon>
        <taxon>Macrococcus</taxon>
    </lineage>
</organism>
<protein>
    <submittedName>
        <fullName evidence="3">CPBP family intramembrane metalloprotease</fullName>
    </submittedName>
</protein>
<feature type="transmembrane region" description="Helical" evidence="1">
    <location>
        <begin position="132"/>
        <end position="151"/>
    </location>
</feature>
<dbReference type="PANTHER" id="PTHR36435">
    <property type="entry name" value="SLR1288 PROTEIN"/>
    <property type="match status" value="1"/>
</dbReference>
<keyword evidence="3" id="KW-0482">Metalloprotease</keyword>
<keyword evidence="1" id="KW-0472">Membrane</keyword>
<evidence type="ECO:0000313" key="3">
    <source>
        <dbReference type="EMBL" id="TDM12470.1"/>
    </source>
</evidence>
<keyword evidence="1" id="KW-1133">Transmembrane helix</keyword>
<evidence type="ECO:0000256" key="1">
    <source>
        <dbReference type="SAM" id="Phobius"/>
    </source>
</evidence>
<proteinExistence type="predicted"/>
<dbReference type="Proteomes" id="UP000294843">
    <property type="component" value="Unassembled WGS sequence"/>
</dbReference>
<dbReference type="OrthoDB" id="5486437at2"/>
<dbReference type="GO" id="GO:0080120">
    <property type="term" value="P:CAAX-box protein maturation"/>
    <property type="evidence" value="ECO:0007669"/>
    <property type="project" value="UniProtKB-ARBA"/>
</dbReference>
<keyword evidence="3" id="KW-0645">Protease</keyword>